<feature type="transmembrane region" description="Helical" evidence="1">
    <location>
        <begin position="95"/>
        <end position="112"/>
    </location>
</feature>
<dbReference type="EMBL" id="BRXZ01003865">
    <property type="protein sequence ID" value="GMH63474.1"/>
    <property type="molecule type" value="Genomic_DNA"/>
</dbReference>
<evidence type="ECO:0000313" key="3">
    <source>
        <dbReference type="Proteomes" id="UP001165082"/>
    </source>
</evidence>
<dbReference type="OrthoDB" id="196633at2759"/>
<keyword evidence="1" id="KW-0472">Membrane</keyword>
<dbReference type="AlphaFoldDB" id="A0A9W7A7T1"/>
<organism evidence="2 3">
    <name type="scientific">Triparma retinervis</name>
    <dbReference type="NCBI Taxonomy" id="2557542"/>
    <lineage>
        <taxon>Eukaryota</taxon>
        <taxon>Sar</taxon>
        <taxon>Stramenopiles</taxon>
        <taxon>Ochrophyta</taxon>
        <taxon>Bolidophyceae</taxon>
        <taxon>Parmales</taxon>
        <taxon>Triparmaceae</taxon>
        <taxon>Triparma</taxon>
    </lineage>
</organism>
<sequence>MVPLHASGVTACVYHLFSNGVPYLVAVQAGLTTFGNVCLWLATKQTRERLESVEVVGSEVGGGGRNVQDGKLLDGKLLDGKVKDGKVQDDKARDYLSVVAGTVISGCAAKQISDGYILQAYDSFGVDGCGGIALVMIGGAAALNYLKWSDREKRLS</sequence>
<reference evidence="2" key="1">
    <citation type="submission" date="2022-07" db="EMBL/GenBank/DDBJ databases">
        <title>Genome analysis of Parmales, a sister group of diatoms, reveals the evolutionary specialization of diatoms from phago-mixotrophs to photoautotrophs.</title>
        <authorList>
            <person name="Ban H."/>
            <person name="Sato S."/>
            <person name="Yoshikawa S."/>
            <person name="Kazumasa Y."/>
            <person name="Nakamura Y."/>
            <person name="Ichinomiya M."/>
            <person name="Saitoh K."/>
            <person name="Sato N."/>
            <person name="Blanc-Mathieu R."/>
            <person name="Endo H."/>
            <person name="Kuwata A."/>
            <person name="Ogata H."/>
        </authorList>
    </citation>
    <scope>NUCLEOTIDE SEQUENCE</scope>
</reference>
<name>A0A9W7A7T1_9STRA</name>
<keyword evidence="1" id="KW-1133">Transmembrane helix</keyword>
<protein>
    <submittedName>
        <fullName evidence="2">Uncharacterized protein</fullName>
    </submittedName>
</protein>
<dbReference type="Pfam" id="PF10693">
    <property type="entry name" value="DUF2499"/>
    <property type="match status" value="1"/>
</dbReference>
<dbReference type="Proteomes" id="UP001165082">
    <property type="component" value="Unassembled WGS sequence"/>
</dbReference>
<evidence type="ECO:0000313" key="2">
    <source>
        <dbReference type="EMBL" id="GMH63474.1"/>
    </source>
</evidence>
<feature type="transmembrane region" description="Helical" evidence="1">
    <location>
        <begin position="20"/>
        <end position="42"/>
    </location>
</feature>
<comment type="caution">
    <text evidence="2">The sequence shown here is derived from an EMBL/GenBank/DDBJ whole genome shotgun (WGS) entry which is preliminary data.</text>
</comment>
<feature type="transmembrane region" description="Helical" evidence="1">
    <location>
        <begin position="124"/>
        <end position="146"/>
    </location>
</feature>
<dbReference type="InterPro" id="IPR019634">
    <property type="entry name" value="Uncharacterised_Ycf49"/>
</dbReference>
<keyword evidence="3" id="KW-1185">Reference proteome</keyword>
<evidence type="ECO:0000256" key="1">
    <source>
        <dbReference type="SAM" id="Phobius"/>
    </source>
</evidence>
<accession>A0A9W7A7T1</accession>
<gene>
    <name evidence="2" type="ORF">TrRE_jg737</name>
</gene>
<keyword evidence="1" id="KW-0812">Transmembrane</keyword>
<proteinExistence type="predicted"/>